<name>W9HDM7_9PROT</name>
<dbReference type="AlphaFoldDB" id="W9HDM7"/>
<dbReference type="RefSeq" id="WP_198038135.1">
    <property type="nucleotide sequence ID" value="NZ_AVFL01000001.1"/>
</dbReference>
<reference evidence="2 3" key="1">
    <citation type="submission" date="2013-08" db="EMBL/GenBank/DDBJ databases">
        <title>The genome sequence of Skermanella stibiiresistens.</title>
        <authorList>
            <person name="Zhu W."/>
            <person name="Wang G."/>
        </authorList>
    </citation>
    <scope>NUCLEOTIDE SEQUENCE [LARGE SCALE GENOMIC DNA]</scope>
    <source>
        <strain evidence="2 3">SB22</strain>
    </source>
</reference>
<gene>
    <name evidence="2" type="ORF">N825_01070</name>
</gene>
<organism evidence="2 3">
    <name type="scientific">Skermanella stibiiresistens SB22</name>
    <dbReference type="NCBI Taxonomy" id="1385369"/>
    <lineage>
        <taxon>Bacteria</taxon>
        <taxon>Pseudomonadati</taxon>
        <taxon>Pseudomonadota</taxon>
        <taxon>Alphaproteobacteria</taxon>
        <taxon>Rhodospirillales</taxon>
        <taxon>Azospirillaceae</taxon>
        <taxon>Skermanella</taxon>
    </lineage>
</organism>
<comment type="caution">
    <text evidence="2">The sequence shown here is derived from an EMBL/GenBank/DDBJ whole genome shotgun (WGS) entry which is preliminary data.</text>
</comment>
<protein>
    <recommendedName>
        <fullName evidence="1">Spore protein YkvP/CgeB glycosyl transferase-like domain-containing protein</fullName>
    </recommendedName>
</protein>
<evidence type="ECO:0000313" key="3">
    <source>
        <dbReference type="Proteomes" id="UP000019486"/>
    </source>
</evidence>
<evidence type="ECO:0000313" key="2">
    <source>
        <dbReference type="EMBL" id="EWY42826.1"/>
    </source>
</evidence>
<accession>W9HDM7</accession>
<evidence type="ECO:0000259" key="1">
    <source>
        <dbReference type="Pfam" id="PF13524"/>
    </source>
</evidence>
<dbReference type="InterPro" id="IPR055259">
    <property type="entry name" value="YkvP/CgeB_Glyco_trans-like"/>
</dbReference>
<dbReference type="Pfam" id="PF13524">
    <property type="entry name" value="Glyco_trans_1_2"/>
    <property type="match status" value="1"/>
</dbReference>
<dbReference type="EMBL" id="AVFL01000001">
    <property type="protein sequence ID" value="EWY42826.1"/>
    <property type="molecule type" value="Genomic_DNA"/>
</dbReference>
<sequence>MSPIRRVAIFSIPDHHYISVTMGLKRGLEQLGVQAFVSWPPLSGPNLACFVDNYKPDVVLEIDRFRDQITNFNEPVRHVAWVFNHIVHGRRVTENATGSFAVYMVTDPILTGFEHLEPERFGHLLPACDPTTFHPRRLDPFFDFTVIGHMYGPLGANTLNTEIQVDGQPIGRIGDLVDEFMASDLQHWKQDNRQVDEFIVGFFAKRGYGIDRRSIPENIRYVIDEYMIRLKDRKRVADGLLTVSRDIGFFGNPEWAEWPEFNPYYYGTLSRPSSLADTICRTRVNVHNGPVTMHMRVMEVMGCGMPLLVNRSLWDTKPSGIESHFTPHEHYIPYDLDAIEEVAAKALRDESWRVGIAEAGHRHVMAYHTWRNRAEYLLRDLAERW</sequence>
<dbReference type="STRING" id="1385369.N825_01070"/>
<dbReference type="Proteomes" id="UP000019486">
    <property type="component" value="Unassembled WGS sequence"/>
</dbReference>
<keyword evidence="3" id="KW-1185">Reference proteome</keyword>
<proteinExistence type="predicted"/>
<feature type="domain" description="Spore protein YkvP/CgeB glycosyl transferase-like" evidence="1">
    <location>
        <begin position="246"/>
        <end position="378"/>
    </location>
</feature>